<accession>A0A0D0BJZ4</accession>
<dbReference type="Proteomes" id="UP000054485">
    <property type="component" value="Unassembled WGS sequence"/>
</dbReference>
<dbReference type="GO" id="GO:0050684">
    <property type="term" value="P:regulation of mRNA processing"/>
    <property type="evidence" value="ECO:0007669"/>
    <property type="project" value="TreeGrafter"/>
</dbReference>
<dbReference type="InterPro" id="IPR011009">
    <property type="entry name" value="Kinase-like_dom_sf"/>
</dbReference>
<dbReference type="InterPro" id="IPR051334">
    <property type="entry name" value="SRPK"/>
</dbReference>
<dbReference type="EMBL" id="KN835161">
    <property type="protein sequence ID" value="KIK46302.1"/>
    <property type="molecule type" value="Genomic_DNA"/>
</dbReference>
<proteinExistence type="predicted"/>
<organism evidence="10 11">
    <name type="scientific">Suillus luteus UH-Slu-Lm8-n1</name>
    <dbReference type="NCBI Taxonomy" id="930992"/>
    <lineage>
        <taxon>Eukaryota</taxon>
        <taxon>Fungi</taxon>
        <taxon>Dikarya</taxon>
        <taxon>Basidiomycota</taxon>
        <taxon>Agaricomycotina</taxon>
        <taxon>Agaricomycetes</taxon>
        <taxon>Agaricomycetidae</taxon>
        <taxon>Boletales</taxon>
        <taxon>Suillineae</taxon>
        <taxon>Suillaceae</taxon>
        <taxon>Suillus</taxon>
    </lineage>
</organism>
<evidence type="ECO:0000313" key="11">
    <source>
        <dbReference type="Proteomes" id="UP000054485"/>
    </source>
</evidence>
<dbReference type="GO" id="GO:0004674">
    <property type="term" value="F:protein serine/threonine kinase activity"/>
    <property type="evidence" value="ECO:0007669"/>
    <property type="project" value="UniProtKB-KW"/>
</dbReference>
<dbReference type="EC" id="2.7.11.1" evidence="1"/>
<dbReference type="PANTHER" id="PTHR47634">
    <property type="entry name" value="PROTEIN KINASE DOMAIN-CONTAINING PROTEIN-RELATED"/>
    <property type="match status" value="1"/>
</dbReference>
<reference evidence="11" key="2">
    <citation type="submission" date="2015-01" db="EMBL/GenBank/DDBJ databases">
        <title>Evolutionary Origins and Diversification of the Mycorrhizal Mutualists.</title>
        <authorList>
            <consortium name="DOE Joint Genome Institute"/>
            <consortium name="Mycorrhizal Genomics Consortium"/>
            <person name="Kohler A."/>
            <person name="Kuo A."/>
            <person name="Nagy L.G."/>
            <person name="Floudas D."/>
            <person name="Copeland A."/>
            <person name="Barry K.W."/>
            <person name="Cichocki N."/>
            <person name="Veneault-Fourrey C."/>
            <person name="LaButti K."/>
            <person name="Lindquist E.A."/>
            <person name="Lipzen A."/>
            <person name="Lundell T."/>
            <person name="Morin E."/>
            <person name="Murat C."/>
            <person name="Riley R."/>
            <person name="Ohm R."/>
            <person name="Sun H."/>
            <person name="Tunlid A."/>
            <person name="Henrissat B."/>
            <person name="Grigoriev I.V."/>
            <person name="Hibbett D.S."/>
            <person name="Martin F."/>
        </authorList>
    </citation>
    <scope>NUCLEOTIDE SEQUENCE [LARGE SCALE GENOMIC DNA]</scope>
    <source>
        <strain evidence="11">UH-Slu-Lm8-n1</strain>
    </source>
</reference>
<dbReference type="GO" id="GO:0005737">
    <property type="term" value="C:cytoplasm"/>
    <property type="evidence" value="ECO:0007669"/>
    <property type="project" value="TreeGrafter"/>
</dbReference>
<name>A0A0D0BJZ4_9AGAM</name>
<evidence type="ECO:0000256" key="2">
    <source>
        <dbReference type="ARBA" id="ARBA00022527"/>
    </source>
</evidence>
<dbReference type="GO" id="GO:0005634">
    <property type="term" value="C:nucleus"/>
    <property type="evidence" value="ECO:0007669"/>
    <property type="project" value="TreeGrafter"/>
</dbReference>
<evidence type="ECO:0000313" key="10">
    <source>
        <dbReference type="EMBL" id="KIK46302.1"/>
    </source>
</evidence>
<protein>
    <recommendedName>
        <fullName evidence="1">non-specific serine/threonine protein kinase</fullName>
        <ecNumber evidence="1">2.7.11.1</ecNumber>
    </recommendedName>
</protein>
<dbReference type="GO" id="GO:0000245">
    <property type="term" value="P:spliceosomal complex assembly"/>
    <property type="evidence" value="ECO:0007669"/>
    <property type="project" value="TreeGrafter"/>
</dbReference>
<evidence type="ECO:0000256" key="6">
    <source>
        <dbReference type="ARBA" id="ARBA00022840"/>
    </source>
</evidence>
<dbReference type="PROSITE" id="PS50011">
    <property type="entry name" value="PROTEIN_KINASE_DOM"/>
    <property type="match status" value="1"/>
</dbReference>
<dbReference type="SUPFAM" id="SSF56112">
    <property type="entry name" value="Protein kinase-like (PK-like)"/>
    <property type="match status" value="1"/>
</dbReference>
<evidence type="ECO:0000256" key="5">
    <source>
        <dbReference type="ARBA" id="ARBA00022777"/>
    </source>
</evidence>
<keyword evidence="5" id="KW-0418">Kinase</keyword>
<dbReference type="InParanoid" id="A0A0D0BJZ4"/>
<dbReference type="PANTHER" id="PTHR47634:SF9">
    <property type="entry name" value="PROTEIN KINASE DOMAIN-CONTAINING PROTEIN-RELATED"/>
    <property type="match status" value="1"/>
</dbReference>
<keyword evidence="6" id="KW-0067">ATP-binding</keyword>
<evidence type="ECO:0000259" key="9">
    <source>
        <dbReference type="PROSITE" id="PS50011"/>
    </source>
</evidence>
<evidence type="ECO:0000256" key="8">
    <source>
        <dbReference type="ARBA" id="ARBA00048679"/>
    </source>
</evidence>
<keyword evidence="3" id="KW-0808">Transferase</keyword>
<reference evidence="10 11" key="1">
    <citation type="submission" date="2014-04" db="EMBL/GenBank/DDBJ databases">
        <authorList>
            <consortium name="DOE Joint Genome Institute"/>
            <person name="Kuo A."/>
            <person name="Ruytinx J."/>
            <person name="Rineau F."/>
            <person name="Colpaert J."/>
            <person name="Kohler A."/>
            <person name="Nagy L.G."/>
            <person name="Floudas D."/>
            <person name="Copeland A."/>
            <person name="Barry K.W."/>
            <person name="Cichocki N."/>
            <person name="Veneault-Fourrey C."/>
            <person name="LaButti K."/>
            <person name="Lindquist E.A."/>
            <person name="Lipzen A."/>
            <person name="Lundell T."/>
            <person name="Morin E."/>
            <person name="Murat C."/>
            <person name="Sun H."/>
            <person name="Tunlid A."/>
            <person name="Henrissat B."/>
            <person name="Grigoriev I.V."/>
            <person name="Hibbett D.S."/>
            <person name="Martin F."/>
            <person name="Nordberg H.P."/>
            <person name="Cantor M.N."/>
            <person name="Hua S.X."/>
        </authorList>
    </citation>
    <scope>NUCLEOTIDE SEQUENCE [LARGE SCALE GENOMIC DNA]</scope>
    <source>
        <strain evidence="10 11">UH-Slu-Lm8-n1</strain>
    </source>
</reference>
<dbReference type="GO" id="GO:0005524">
    <property type="term" value="F:ATP binding"/>
    <property type="evidence" value="ECO:0007669"/>
    <property type="project" value="UniProtKB-KW"/>
</dbReference>
<keyword evidence="4" id="KW-0547">Nucleotide-binding</keyword>
<sequence>MGMFPKADRGLPVPLVKAVAKQLLLALDFLHHDCHVFHTDLEPDNILVELDNVYAAIKIREESPSAAPMLYCLVRYMYLAPTSSSS</sequence>
<comment type="catalytic activity">
    <reaction evidence="8">
        <text>L-seryl-[protein] + ATP = O-phospho-L-seryl-[protein] + ADP + H(+)</text>
        <dbReference type="Rhea" id="RHEA:17989"/>
        <dbReference type="Rhea" id="RHEA-COMP:9863"/>
        <dbReference type="Rhea" id="RHEA-COMP:11604"/>
        <dbReference type="ChEBI" id="CHEBI:15378"/>
        <dbReference type="ChEBI" id="CHEBI:29999"/>
        <dbReference type="ChEBI" id="CHEBI:30616"/>
        <dbReference type="ChEBI" id="CHEBI:83421"/>
        <dbReference type="ChEBI" id="CHEBI:456216"/>
        <dbReference type="EC" id="2.7.11.1"/>
    </reaction>
</comment>
<feature type="domain" description="Protein kinase" evidence="9">
    <location>
        <begin position="1"/>
        <end position="86"/>
    </location>
</feature>
<evidence type="ECO:0000256" key="7">
    <source>
        <dbReference type="ARBA" id="ARBA00047899"/>
    </source>
</evidence>
<dbReference type="InterPro" id="IPR000719">
    <property type="entry name" value="Prot_kinase_dom"/>
</dbReference>
<dbReference type="Gene3D" id="1.10.510.10">
    <property type="entry name" value="Transferase(Phosphotransferase) domain 1"/>
    <property type="match status" value="1"/>
</dbReference>
<dbReference type="STRING" id="930992.A0A0D0BJZ4"/>
<keyword evidence="11" id="KW-1185">Reference proteome</keyword>
<evidence type="ECO:0000256" key="3">
    <source>
        <dbReference type="ARBA" id="ARBA00022679"/>
    </source>
</evidence>
<keyword evidence="2" id="KW-0723">Serine/threonine-protein kinase</keyword>
<dbReference type="AlphaFoldDB" id="A0A0D0BJZ4"/>
<dbReference type="HOGENOM" id="CLU_2499374_0_0_1"/>
<evidence type="ECO:0000256" key="4">
    <source>
        <dbReference type="ARBA" id="ARBA00022741"/>
    </source>
</evidence>
<dbReference type="OrthoDB" id="3225378at2759"/>
<gene>
    <name evidence="10" type="ORF">CY34DRAFT_800648</name>
</gene>
<evidence type="ECO:0000256" key="1">
    <source>
        <dbReference type="ARBA" id="ARBA00012513"/>
    </source>
</evidence>
<comment type="catalytic activity">
    <reaction evidence="7">
        <text>L-threonyl-[protein] + ATP = O-phospho-L-threonyl-[protein] + ADP + H(+)</text>
        <dbReference type="Rhea" id="RHEA:46608"/>
        <dbReference type="Rhea" id="RHEA-COMP:11060"/>
        <dbReference type="Rhea" id="RHEA-COMP:11605"/>
        <dbReference type="ChEBI" id="CHEBI:15378"/>
        <dbReference type="ChEBI" id="CHEBI:30013"/>
        <dbReference type="ChEBI" id="CHEBI:30616"/>
        <dbReference type="ChEBI" id="CHEBI:61977"/>
        <dbReference type="ChEBI" id="CHEBI:456216"/>
        <dbReference type="EC" id="2.7.11.1"/>
    </reaction>
</comment>